<proteinExistence type="predicted"/>
<evidence type="ECO:0000256" key="6">
    <source>
        <dbReference type="ARBA" id="ARBA00023163"/>
    </source>
</evidence>
<dbReference type="PANTHER" id="PTHR31313">
    <property type="entry name" value="TY1 ENHANCER ACTIVATOR"/>
    <property type="match status" value="1"/>
</dbReference>
<keyword evidence="7" id="KW-0539">Nucleus</keyword>
<protein>
    <recommendedName>
        <fullName evidence="8">Xylanolytic transcriptional activator regulatory domain-containing protein</fullName>
    </recommendedName>
</protein>
<organism evidence="9 10">
    <name type="scientific">Clonostachys chloroleuca</name>
    <dbReference type="NCBI Taxonomy" id="1926264"/>
    <lineage>
        <taxon>Eukaryota</taxon>
        <taxon>Fungi</taxon>
        <taxon>Dikarya</taxon>
        <taxon>Ascomycota</taxon>
        <taxon>Pezizomycotina</taxon>
        <taxon>Sordariomycetes</taxon>
        <taxon>Hypocreomycetidae</taxon>
        <taxon>Hypocreales</taxon>
        <taxon>Bionectriaceae</taxon>
        <taxon>Clonostachys</taxon>
    </lineage>
</organism>
<dbReference type="EMBL" id="CABFNP030001261">
    <property type="protein sequence ID" value="CAI6094967.1"/>
    <property type="molecule type" value="Genomic_DNA"/>
</dbReference>
<dbReference type="GO" id="GO:0008270">
    <property type="term" value="F:zinc ion binding"/>
    <property type="evidence" value="ECO:0007669"/>
    <property type="project" value="InterPro"/>
</dbReference>
<dbReference type="Gene3D" id="4.10.240.10">
    <property type="entry name" value="Zn(2)-C6 fungal-type DNA-binding domain"/>
    <property type="match status" value="1"/>
</dbReference>
<keyword evidence="10" id="KW-1185">Reference proteome</keyword>
<dbReference type="GO" id="GO:0000981">
    <property type="term" value="F:DNA-binding transcription factor activity, RNA polymerase II-specific"/>
    <property type="evidence" value="ECO:0007669"/>
    <property type="project" value="InterPro"/>
</dbReference>
<feature type="domain" description="Xylanolytic transcriptional activator regulatory" evidence="8">
    <location>
        <begin position="130"/>
        <end position="281"/>
    </location>
</feature>
<dbReference type="InterPro" id="IPR007219">
    <property type="entry name" value="XnlR_reg_dom"/>
</dbReference>
<evidence type="ECO:0000256" key="4">
    <source>
        <dbReference type="ARBA" id="ARBA00023015"/>
    </source>
</evidence>
<dbReference type="Pfam" id="PF04082">
    <property type="entry name" value="Fungal_trans"/>
    <property type="match status" value="1"/>
</dbReference>
<keyword evidence="6" id="KW-0804">Transcription</keyword>
<dbReference type="InterPro" id="IPR001138">
    <property type="entry name" value="Zn2Cys6_DnaBD"/>
</dbReference>
<dbReference type="PANTHER" id="PTHR31313:SF83">
    <property type="entry name" value="ZN(II)2CYS6 TRANSCRIPTION FACTOR (EUROFUNG)"/>
    <property type="match status" value="1"/>
</dbReference>
<keyword evidence="5" id="KW-0238">DNA-binding</keyword>
<keyword evidence="3" id="KW-0862">Zinc</keyword>
<feature type="non-terminal residue" evidence="9">
    <location>
        <position position="1"/>
    </location>
</feature>
<evidence type="ECO:0000256" key="3">
    <source>
        <dbReference type="ARBA" id="ARBA00022833"/>
    </source>
</evidence>
<evidence type="ECO:0000259" key="8">
    <source>
        <dbReference type="Pfam" id="PF04082"/>
    </source>
</evidence>
<dbReference type="InterPro" id="IPR051615">
    <property type="entry name" value="Transcr_Regulatory_Elem"/>
</dbReference>
<dbReference type="CDD" id="cd00067">
    <property type="entry name" value="GAL4"/>
    <property type="match status" value="1"/>
</dbReference>
<sequence>CNGMRPFCSRCINRNVTCVYATTDDHRGTIPKSYARHLEARVAFLEDILRPHDIDVDKAPAYHLERHPRDAFFGVTSGRADLHWPDDRAHQISDNLCYEQQPELDDTALATPESLSSASLKERLIDCSFEWEKPWCQVVDEKLFRDSERNGGRYSSPFLVNSILAMGSRYSDRTDIRQSPAHSNCAGQIFLARAEKMLNAELKKPTVTTVQALAILGILYVAVGQDTVGWLHHGMSVQLALDIGIHMDSTVLRGSDRLTPEELRLRHHVYWELYCDDKLWAS</sequence>
<evidence type="ECO:0000256" key="1">
    <source>
        <dbReference type="ARBA" id="ARBA00004123"/>
    </source>
</evidence>
<evidence type="ECO:0000256" key="2">
    <source>
        <dbReference type="ARBA" id="ARBA00022723"/>
    </source>
</evidence>
<evidence type="ECO:0000256" key="7">
    <source>
        <dbReference type="ARBA" id="ARBA00023242"/>
    </source>
</evidence>
<dbReference type="GO" id="GO:0003677">
    <property type="term" value="F:DNA binding"/>
    <property type="evidence" value="ECO:0007669"/>
    <property type="project" value="UniProtKB-KW"/>
</dbReference>
<evidence type="ECO:0000313" key="10">
    <source>
        <dbReference type="Proteomes" id="UP001160390"/>
    </source>
</evidence>
<accession>A0AA35Q7P4</accession>
<dbReference type="GO" id="GO:0005634">
    <property type="term" value="C:nucleus"/>
    <property type="evidence" value="ECO:0007669"/>
    <property type="project" value="UniProtKB-SubCell"/>
</dbReference>
<keyword evidence="4" id="KW-0805">Transcription regulation</keyword>
<comment type="subcellular location">
    <subcellularLocation>
        <location evidence="1">Nucleus</location>
    </subcellularLocation>
</comment>
<dbReference type="AlphaFoldDB" id="A0AA35Q7P4"/>
<dbReference type="CDD" id="cd14723">
    <property type="entry name" value="ZIP_Ppr1"/>
    <property type="match status" value="1"/>
</dbReference>
<evidence type="ECO:0000256" key="5">
    <source>
        <dbReference type="ARBA" id="ARBA00023125"/>
    </source>
</evidence>
<dbReference type="InterPro" id="IPR036864">
    <property type="entry name" value="Zn2-C6_fun-type_DNA-bd_sf"/>
</dbReference>
<evidence type="ECO:0000313" key="9">
    <source>
        <dbReference type="EMBL" id="CAI6094967.1"/>
    </source>
</evidence>
<dbReference type="Proteomes" id="UP001160390">
    <property type="component" value="Unassembled WGS sequence"/>
</dbReference>
<keyword evidence="2" id="KW-0479">Metal-binding</keyword>
<reference evidence="9" key="1">
    <citation type="submission" date="2023-01" db="EMBL/GenBank/DDBJ databases">
        <authorList>
            <person name="Piombo E."/>
        </authorList>
    </citation>
    <scope>NUCLEOTIDE SEQUENCE</scope>
</reference>
<dbReference type="GO" id="GO:0006351">
    <property type="term" value="P:DNA-templated transcription"/>
    <property type="evidence" value="ECO:0007669"/>
    <property type="project" value="InterPro"/>
</dbReference>
<name>A0AA35Q7P4_9HYPO</name>
<comment type="caution">
    <text evidence="9">The sequence shown here is derived from an EMBL/GenBank/DDBJ whole genome shotgun (WGS) entry which is preliminary data.</text>
</comment>
<dbReference type="CDD" id="cd12148">
    <property type="entry name" value="fungal_TF_MHR"/>
    <property type="match status" value="1"/>
</dbReference>
<gene>
    <name evidence="9" type="ORF">CCHLO57077_00007602</name>
</gene>